<dbReference type="Proteomes" id="UP001165160">
    <property type="component" value="Unassembled WGS sequence"/>
</dbReference>
<evidence type="ECO:0000256" key="5">
    <source>
        <dbReference type="ARBA" id="ARBA00022737"/>
    </source>
</evidence>
<evidence type="ECO:0000256" key="9">
    <source>
        <dbReference type="ARBA" id="ARBA00023136"/>
    </source>
</evidence>
<dbReference type="Gene3D" id="1.50.40.10">
    <property type="entry name" value="Mitochondrial carrier domain"/>
    <property type="match status" value="1"/>
</dbReference>
<dbReference type="PANTHER" id="PTHR46356">
    <property type="entry name" value="MITOCHONDRIAL 2-OXODICARBOXYLATE CARRIER"/>
    <property type="match status" value="1"/>
</dbReference>
<keyword evidence="5" id="KW-0677">Repeat</keyword>
<comment type="caution">
    <text evidence="13">The sequence shown here is derived from an EMBL/GenBank/DDBJ whole genome shotgun (WGS) entry which is preliminary data.</text>
</comment>
<reference evidence="14" key="1">
    <citation type="journal article" date="2023" name="Commun. Biol.">
        <title>Genome analysis of Parmales, the sister group of diatoms, reveals the evolutionary specialization of diatoms from phago-mixotrophs to photoautotrophs.</title>
        <authorList>
            <person name="Ban H."/>
            <person name="Sato S."/>
            <person name="Yoshikawa S."/>
            <person name="Yamada K."/>
            <person name="Nakamura Y."/>
            <person name="Ichinomiya M."/>
            <person name="Sato N."/>
            <person name="Blanc-Mathieu R."/>
            <person name="Endo H."/>
            <person name="Kuwata A."/>
            <person name="Ogata H."/>
        </authorList>
    </citation>
    <scope>NUCLEOTIDE SEQUENCE [LARGE SCALE GENOMIC DNA]</scope>
    <source>
        <strain evidence="14">NIES 3699</strain>
    </source>
</reference>
<keyword evidence="14" id="KW-1185">Reference proteome</keyword>
<keyword evidence="8" id="KW-0496">Mitochondrion</keyword>
<accession>A0A9W7BJ81</accession>
<dbReference type="InterPro" id="IPR051752">
    <property type="entry name" value="Mito_2-oxodicarb_carrier"/>
</dbReference>
<keyword evidence="12" id="KW-0732">Signal</keyword>
<keyword evidence="7" id="KW-1133">Transmembrane helix</keyword>
<organism evidence="13 14">
    <name type="scientific">Triparma verrucosa</name>
    <dbReference type="NCBI Taxonomy" id="1606542"/>
    <lineage>
        <taxon>Eukaryota</taxon>
        <taxon>Sar</taxon>
        <taxon>Stramenopiles</taxon>
        <taxon>Ochrophyta</taxon>
        <taxon>Bolidophyceae</taxon>
        <taxon>Parmales</taxon>
        <taxon>Triparmaceae</taxon>
        <taxon>Triparma</taxon>
    </lineage>
</organism>
<dbReference type="Pfam" id="PF00153">
    <property type="entry name" value="Mito_carr"/>
    <property type="match status" value="1"/>
</dbReference>
<comment type="subcellular location">
    <subcellularLocation>
        <location evidence="1">Mitochondrion inner membrane</location>
        <topology evidence="1">Multi-pass membrane protein</topology>
    </subcellularLocation>
</comment>
<feature type="signal peptide" evidence="12">
    <location>
        <begin position="1"/>
        <end position="21"/>
    </location>
</feature>
<evidence type="ECO:0000313" key="14">
    <source>
        <dbReference type="Proteomes" id="UP001165160"/>
    </source>
</evidence>
<evidence type="ECO:0000256" key="11">
    <source>
        <dbReference type="RuleBase" id="RU000488"/>
    </source>
</evidence>
<dbReference type="GO" id="GO:0005743">
    <property type="term" value="C:mitochondrial inner membrane"/>
    <property type="evidence" value="ECO:0007669"/>
    <property type="project" value="UniProtKB-SubCell"/>
</dbReference>
<keyword evidence="9 10" id="KW-0472">Membrane</keyword>
<name>A0A9W7BJ81_9STRA</name>
<gene>
    <name evidence="13" type="ORF">TrVE_jg3272</name>
</gene>
<keyword evidence="3 11" id="KW-0813">Transport</keyword>
<evidence type="ECO:0000256" key="3">
    <source>
        <dbReference type="ARBA" id="ARBA00022448"/>
    </source>
</evidence>
<dbReference type="PANTHER" id="PTHR46356:SF1">
    <property type="entry name" value="MITOCHONDRIAL 2-OXODICARBOXYLATE CARRIER"/>
    <property type="match status" value="1"/>
</dbReference>
<dbReference type="SUPFAM" id="SSF103506">
    <property type="entry name" value="Mitochondrial carrier"/>
    <property type="match status" value="1"/>
</dbReference>
<evidence type="ECO:0000313" key="13">
    <source>
        <dbReference type="EMBL" id="GMH88642.1"/>
    </source>
</evidence>
<keyword evidence="4 10" id="KW-0812">Transmembrane</keyword>
<dbReference type="InterPro" id="IPR023395">
    <property type="entry name" value="MCP_dom_sf"/>
</dbReference>
<evidence type="ECO:0000256" key="8">
    <source>
        <dbReference type="ARBA" id="ARBA00023128"/>
    </source>
</evidence>
<dbReference type="AlphaFoldDB" id="A0A9W7BJ81"/>
<evidence type="ECO:0000256" key="7">
    <source>
        <dbReference type="ARBA" id="ARBA00022989"/>
    </source>
</evidence>
<evidence type="ECO:0000256" key="12">
    <source>
        <dbReference type="SAM" id="SignalP"/>
    </source>
</evidence>
<evidence type="ECO:0000256" key="4">
    <source>
        <dbReference type="ARBA" id="ARBA00022692"/>
    </source>
</evidence>
<keyword evidence="6" id="KW-0999">Mitochondrion inner membrane</keyword>
<feature type="repeat" description="Solcar" evidence="10">
    <location>
        <begin position="213"/>
        <end position="300"/>
    </location>
</feature>
<dbReference type="EMBL" id="BRXX01000084">
    <property type="protein sequence ID" value="GMH88642.1"/>
    <property type="molecule type" value="Genomic_DNA"/>
</dbReference>
<protein>
    <submittedName>
        <fullName evidence="13">Uncharacterized protein</fullName>
    </submittedName>
</protein>
<dbReference type="InterPro" id="IPR018108">
    <property type="entry name" value="MCP_transmembrane"/>
</dbReference>
<evidence type="ECO:0000256" key="10">
    <source>
        <dbReference type="PROSITE-ProRule" id="PRU00282"/>
    </source>
</evidence>
<evidence type="ECO:0000256" key="6">
    <source>
        <dbReference type="ARBA" id="ARBA00022792"/>
    </source>
</evidence>
<feature type="chain" id="PRO_5040779691" evidence="12">
    <location>
        <begin position="22"/>
        <end position="311"/>
    </location>
</feature>
<evidence type="ECO:0000256" key="2">
    <source>
        <dbReference type="ARBA" id="ARBA00006375"/>
    </source>
</evidence>
<evidence type="ECO:0000256" key="1">
    <source>
        <dbReference type="ARBA" id="ARBA00004448"/>
    </source>
</evidence>
<sequence length="311" mass="33100">MTVRFLISLLIALLCFTSSKADKVSLLPSPETSSVFMSSFATAALLYPLDLLRSLSMTSPGTPVPKLVGDFYKDFGAKGFVSQGLAPEVSRATVMRGVKFALYPRFHRRLFSGKDPHEGTTATKIAAAAATSVPEVLLIMPLEVSKILLTTDKTNKYGNSMIKALARTSPKKYMTGYLGVQYRQMSWGCGYFSTIGPYRKLVDKVAGGEETSNAALKSLVSGFAAGVTGAILNTPGDTVRSVVMKRNLVEGVPASFFPVAREIVREKGAGSLYAGFGAKAAHLGGGGALMALFTPMARGWCERRMAGGGVR</sequence>
<proteinExistence type="inferred from homology"/>
<dbReference type="PROSITE" id="PS50920">
    <property type="entry name" value="SOLCAR"/>
    <property type="match status" value="1"/>
</dbReference>
<comment type="similarity">
    <text evidence="2 11">Belongs to the mitochondrial carrier (TC 2.A.29) family.</text>
</comment>